<comment type="similarity">
    <text evidence="1">Belongs to the free Met sulfoxide reductase family.</text>
</comment>
<evidence type="ECO:0000256" key="2">
    <source>
        <dbReference type="SAM" id="Coils"/>
    </source>
</evidence>
<evidence type="ECO:0000256" key="3">
    <source>
        <dbReference type="SAM" id="MobiDB-lite"/>
    </source>
</evidence>
<reference evidence="5 6" key="1">
    <citation type="submission" date="2015-06" db="EMBL/GenBank/DDBJ databases">
        <title>Talaromyces atroroseus IBT 11181 draft genome.</title>
        <authorList>
            <person name="Rasmussen K.B."/>
            <person name="Rasmussen S."/>
            <person name="Petersen B."/>
            <person name="Sicheritz-Ponten T."/>
            <person name="Mortensen U.H."/>
            <person name="Thrane U."/>
        </authorList>
    </citation>
    <scope>NUCLEOTIDE SEQUENCE [LARGE SCALE GENOMIC DNA]</scope>
    <source>
        <strain evidence="5 6">IBT 11181</strain>
    </source>
</reference>
<dbReference type="PROSITE" id="PS00036">
    <property type="entry name" value="BZIP_BASIC"/>
    <property type="match status" value="1"/>
</dbReference>
<gene>
    <name evidence="5" type="ORF">UA08_01750</name>
</gene>
<proteinExistence type="inferred from homology"/>
<dbReference type="Gene3D" id="3.30.450.40">
    <property type="match status" value="1"/>
</dbReference>
<feature type="compositionally biased region" description="Low complexity" evidence="3">
    <location>
        <begin position="327"/>
        <end position="336"/>
    </location>
</feature>
<protein>
    <recommendedName>
        <fullName evidence="4">BZIP domain-containing protein</fullName>
    </recommendedName>
</protein>
<evidence type="ECO:0000256" key="1">
    <source>
        <dbReference type="ARBA" id="ARBA00038454"/>
    </source>
</evidence>
<dbReference type="InterPro" id="IPR004827">
    <property type="entry name" value="bZIP"/>
</dbReference>
<evidence type="ECO:0000313" key="6">
    <source>
        <dbReference type="Proteomes" id="UP000214365"/>
    </source>
</evidence>
<dbReference type="Pfam" id="PF13185">
    <property type="entry name" value="GAF_2"/>
    <property type="match status" value="1"/>
</dbReference>
<sequence>MSSQNCRTKTHVAPSSPTPILRSLLPVPPRIRSMTRYWNKHKGWSLANEIGNLANVASLLWHAYASLPKPSSAVNWAGFYVRDDLFPLLASPKRSNSISGLTTTTITTSYASHDDRKLLLGPFQGRPACQEIKFGRGVCGTAAAKKETVVVPDVLEFPGHIACDADSRSEIVVPIIFEGETVAIIDIDCTEPAGFDETDQRYLERLAQLLSENFDATKRYANWPISANKPRLKHPPPPIGWHGPLVTTLQRIDYNTGFTRSIRPLHQLACFKTALIAATSLLFFSFSSSLLPSPLSAVGSLFSLSTIQSTWSAVPPESPVPPWPTASSSSLSSVLSRPQQDDSHEQTNSIFDFSFEHNSFPSSSASSSSPTVPLADFSSSSLWEASCQVESLDQLAGILELDFLLADPTSGLGSTHSQYPGPSVATQQQSFDLSLAFGDHGHPSSSYSPGNMTEGGNALNMDMNAFYSTNTSTVSATSTAAPTTTNIAVSPLSMTSLPSQEYHHQQHQPFLAPKPRTPPSSSSSSFSSPASSNATTIAVKSNKNTQSTSRKRSRATATAESASVDLSSNNSAQDSEEERIVEKRRRNTMAARRFRKRKQDHVEDLESQLSTMTKERDDLKLQVAKWEGEVMALRKLLDMKK</sequence>
<feature type="compositionally biased region" description="Low complexity" evidence="3">
    <location>
        <begin position="519"/>
        <end position="532"/>
    </location>
</feature>
<feature type="region of interest" description="Disordered" evidence="3">
    <location>
        <begin position="498"/>
        <end position="581"/>
    </location>
</feature>
<dbReference type="InterPro" id="IPR000614">
    <property type="entry name" value="FRMsr_CS"/>
</dbReference>
<feature type="region of interest" description="Disordered" evidence="3">
    <location>
        <begin position="315"/>
        <end position="346"/>
    </location>
</feature>
<dbReference type="SMART" id="SM00338">
    <property type="entry name" value="BRLZ"/>
    <property type="match status" value="1"/>
</dbReference>
<dbReference type="GeneID" id="31001505"/>
<dbReference type="Gene3D" id="1.20.5.170">
    <property type="match status" value="1"/>
</dbReference>
<accession>A0A1Q5QBT0</accession>
<dbReference type="InterPro" id="IPR003018">
    <property type="entry name" value="GAF"/>
</dbReference>
<dbReference type="InterPro" id="IPR051330">
    <property type="entry name" value="Phosphatase_reg/MetRdx"/>
</dbReference>
<feature type="domain" description="BZIP" evidence="4">
    <location>
        <begin position="577"/>
        <end position="637"/>
    </location>
</feature>
<dbReference type="GO" id="GO:0003700">
    <property type="term" value="F:DNA-binding transcription factor activity"/>
    <property type="evidence" value="ECO:0007669"/>
    <property type="project" value="InterPro"/>
</dbReference>
<dbReference type="PROSITE" id="PS01320">
    <property type="entry name" value="UPF0067"/>
    <property type="match status" value="1"/>
</dbReference>
<dbReference type="AlphaFoldDB" id="A0A1Q5QBT0"/>
<dbReference type="EMBL" id="LFMY01000002">
    <property type="protein sequence ID" value="OKL63366.1"/>
    <property type="molecule type" value="Genomic_DNA"/>
</dbReference>
<dbReference type="SUPFAM" id="SSF57959">
    <property type="entry name" value="Leucine zipper domain"/>
    <property type="match status" value="1"/>
</dbReference>
<evidence type="ECO:0000259" key="4">
    <source>
        <dbReference type="PROSITE" id="PS50217"/>
    </source>
</evidence>
<dbReference type="GO" id="GO:0033745">
    <property type="term" value="F:L-methionine-(R)-S-oxide reductase activity"/>
    <property type="evidence" value="ECO:0007669"/>
    <property type="project" value="TreeGrafter"/>
</dbReference>
<evidence type="ECO:0000313" key="5">
    <source>
        <dbReference type="EMBL" id="OKL63366.1"/>
    </source>
</evidence>
<dbReference type="SMART" id="SM00065">
    <property type="entry name" value="GAF"/>
    <property type="match status" value="1"/>
</dbReference>
<keyword evidence="6" id="KW-1185">Reference proteome</keyword>
<name>A0A1Q5QBT0_TALAT</name>
<dbReference type="InterPro" id="IPR029016">
    <property type="entry name" value="GAF-like_dom_sf"/>
</dbReference>
<dbReference type="GO" id="GO:0005829">
    <property type="term" value="C:cytosol"/>
    <property type="evidence" value="ECO:0007669"/>
    <property type="project" value="TreeGrafter"/>
</dbReference>
<dbReference type="InterPro" id="IPR046347">
    <property type="entry name" value="bZIP_sf"/>
</dbReference>
<dbReference type="CDD" id="cd12193">
    <property type="entry name" value="bZIP_GCN4"/>
    <property type="match status" value="1"/>
</dbReference>
<dbReference type="RefSeq" id="XP_020123487.1">
    <property type="nucleotide sequence ID" value="XM_020261449.1"/>
</dbReference>
<feature type="compositionally biased region" description="Polar residues" evidence="3">
    <location>
        <begin position="533"/>
        <end position="544"/>
    </location>
</feature>
<dbReference type="OrthoDB" id="15735at2759"/>
<comment type="caution">
    <text evidence="5">The sequence shown here is derived from an EMBL/GenBank/DDBJ whole genome shotgun (WGS) entry which is preliminary data.</text>
</comment>
<dbReference type="SUPFAM" id="SSF55781">
    <property type="entry name" value="GAF domain-like"/>
    <property type="match status" value="1"/>
</dbReference>
<dbReference type="PANTHER" id="PTHR21021">
    <property type="entry name" value="GAF/PUTATIVE CYTOSKELETAL PROTEIN"/>
    <property type="match status" value="1"/>
</dbReference>
<organism evidence="5 6">
    <name type="scientific">Talaromyces atroroseus</name>
    <dbReference type="NCBI Taxonomy" id="1441469"/>
    <lineage>
        <taxon>Eukaryota</taxon>
        <taxon>Fungi</taxon>
        <taxon>Dikarya</taxon>
        <taxon>Ascomycota</taxon>
        <taxon>Pezizomycotina</taxon>
        <taxon>Eurotiomycetes</taxon>
        <taxon>Eurotiomycetidae</taxon>
        <taxon>Eurotiales</taxon>
        <taxon>Trichocomaceae</taxon>
        <taxon>Talaromyces</taxon>
        <taxon>Talaromyces sect. Trachyspermi</taxon>
    </lineage>
</organism>
<dbReference type="Proteomes" id="UP000214365">
    <property type="component" value="Unassembled WGS sequence"/>
</dbReference>
<keyword evidence="2" id="KW-0175">Coiled coil</keyword>
<dbReference type="Pfam" id="PF07716">
    <property type="entry name" value="bZIP_2"/>
    <property type="match status" value="1"/>
</dbReference>
<dbReference type="PROSITE" id="PS50217">
    <property type="entry name" value="BZIP"/>
    <property type="match status" value="1"/>
</dbReference>
<feature type="coiled-coil region" evidence="2">
    <location>
        <begin position="595"/>
        <end position="636"/>
    </location>
</feature>
<feature type="compositionally biased region" description="Polar residues" evidence="3">
    <location>
        <begin position="564"/>
        <end position="573"/>
    </location>
</feature>
<dbReference type="PANTHER" id="PTHR21021:SF15">
    <property type="entry name" value="FREE METHIONINE-R-SULFOXIDE REDUCTASE"/>
    <property type="match status" value="1"/>
</dbReference>